<evidence type="ECO:0000313" key="4">
    <source>
        <dbReference type="Proteomes" id="UP000248857"/>
    </source>
</evidence>
<feature type="region of interest" description="Disordered" evidence="2">
    <location>
        <begin position="1"/>
        <end position="20"/>
    </location>
</feature>
<feature type="coiled-coil region" evidence="1">
    <location>
        <begin position="34"/>
        <end position="61"/>
    </location>
</feature>
<organism evidence="3 4">
    <name type="scientific">Acaryochloris thomasi RCC1774</name>
    <dbReference type="NCBI Taxonomy" id="1764569"/>
    <lineage>
        <taxon>Bacteria</taxon>
        <taxon>Bacillati</taxon>
        <taxon>Cyanobacteriota</taxon>
        <taxon>Cyanophyceae</taxon>
        <taxon>Acaryochloridales</taxon>
        <taxon>Acaryochloridaceae</taxon>
        <taxon>Acaryochloris</taxon>
        <taxon>Acaryochloris thomasi</taxon>
    </lineage>
</organism>
<keyword evidence="4" id="KW-1185">Reference proteome</keyword>
<reference evidence="3 4" key="1">
    <citation type="journal article" date="2018" name="Sci. Rep.">
        <title>A novel species of the marine cyanobacterium Acaryochloris with a unique pigment content and lifestyle.</title>
        <authorList>
            <person name="Partensky F."/>
            <person name="Six C."/>
            <person name="Ratin M."/>
            <person name="Garczarek L."/>
            <person name="Vaulot D."/>
            <person name="Probert I."/>
            <person name="Calteau A."/>
            <person name="Gourvil P."/>
            <person name="Marie D."/>
            <person name="Grebert T."/>
            <person name="Bouchier C."/>
            <person name="Le Panse S."/>
            <person name="Gachenot M."/>
            <person name="Rodriguez F."/>
            <person name="Garrido J.L."/>
        </authorList>
    </citation>
    <scope>NUCLEOTIDE SEQUENCE [LARGE SCALE GENOMIC DNA]</scope>
    <source>
        <strain evidence="3 4">RCC1774</strain>
    </source>
</reference>
<evidence type="ECO:0000256" key="2">
    <source>
        <dbReference type="SAM" id="MobiDB-lite"/>
    </source>
</evidence>
<comment type="caution">
    <text evidence="3">The sequence shown here is derived from an EMBL/GenBank/DDBJ whole genome shotgun (WGS) entry which is preliminary data.</text>
</comment>
<dbReference type="EMBL" id="PQWO01000044">
    <property type="protein sequence ID" value="PZD70311.1"/>
    <property type="molecule type" value="Genomic_DNA"/>
</dbReference>
<keyword evidence="1" id="KW-0175">Coiled coil</keyword>
<evidence type="ECO:0000313" key="3">
    <source>
        <dbReference type="EMBL" id="PZD70311.1"/>
    </source>
</evidence>
<sequence length="122" mass="14148">MANALHFPVQSQQPEQHQANMEETLAHRTDVAQVHQDRQLLTLLQQEKEQLERSKQSVSSHLSLWQRLTETIIKRNQISLEEIQGPSGKVAWHAYDPRTGQSWYAETSAEMVTLLEAHRLIR</sequence>
<proteinExistence type="predicted"/>
<gene>
    <name evidence="3" type="ORF">C1752_14303</name>
</gene>
<dbReference type="OrthoDB" id="532894at2"/>
<protein>
    <submittedName>
        <fullName evidence="3">Uncharacterized protein</fullName>
    </submittedName>
</protein>
<feature type="compositionally biased region" description="Polar residues" evidence="2">
    <location>
        <begin position="9"/>
        <end position="20"/>
    </location>
</feature>
<dbReference type="RefSeq" id="WP_110989137.1">
    <property type="nucleotide sequence ID" value="NZ_CAWNWM010000044.1"/>
</dbReference>
<evidence type="ECO:0000256" key="1">
    <source>
        <dbReference type="SAM" id="Coils"/>
    </source>
</evidence>
<dbReference type="AlphaFoldDB" id="A0A2W1JM03"/>
<dbReference type="Proteomes" id="UP000248857">
    <property type="component" value="Unassembled WGS sequence"/>
</dbReference>
<name>A0A2W1JM03_9CYAN</name>
<accession>A0A2W1JM03</accession>